<keyword evidence="11" id="KW-1185">Reference proteome</keyword>
<dbReference type="SMART" id="SM00487">
    <property type="entry name" value="DEXDc"/>
    <property type="match status" value="1"/>
</dbReference>
<dbReference type="InterPro" id="IPR001650">
    <property type="entry name" value="Helicase_C-like"/>
</dbReference>
<comment type="similarity">
    <text evidence="5 6">Belongs to the DEAD box helicase family.</text>
</comment>
<dbReference type="GO" id="GO:0005829">
    <property type="term" value="C:cytosol"/>
    <property type="evidence" value="ECO:0007669"/>
    <property type="project" value="TreeGrafter"/>
</dbReference>
<dbReference type="PROSITE" id="PS00039">
    <property type="entry name" value="DEAD_ATP_HELICASE"/>
    <property type="match status" value="1"/>
</dbReference>
<dbReference type="PANTHER" id="PTHR47959">
    <property type="entry name" value="ATP-DEPENDENT RNA HELICASE RHLE-RELATED"/>
    <property type="match status" value="1"/>
</dbReference>
<dbReference type="InterPro" id="IPR014001">
    <property type="entry name" value="Helicase_ATP-bd"/>
</dbReference>
<dbReference type="InterPro" id="IPR050079">
    <property type="entry name" value="DEAD_box_RNA_helicase"/>
</dbReference>
<feature type="compositionally biased region" description="Basic residues" evidence="7">
    <location>
        <begin position="615"/>
        <end position="627"/>
    </location>
</feature>
<proteinExistence type="inferred from homology"/>
<feature type="domain" description="Helicase ATP-binding" evidence="8">
    <location>
        <begin position="40"/>
        <end position="216"/>
    </location>
</feature>
<dbReference type="GO" id="GO:0016787">
    <property type="term" value="F:hydrolase activity"/>
    <property type="evidence" value="ECO:0007669"/>
    <property type="project" value="UniProtKB-KW"/>
</dbReference>
<feature type="region of interest" description="Disordered" evidence="7">
    <location>
        <begin position="445"/>
        <end position="479"/>
    </location>
</feature>
<dbReference type="OrthoDB" id="9805696at2"/>
<dbReference type="KEGG" id="abaw:D5400_06870"/>
<evidence type="ECO:0000256" key="3">
    <source>
        <dbReference type="ARBA" id="ARBA00022806"/>
    </source>
</evidence>
<dbReference type="InterPro" id="IPR000629">
    <property type="entry name" value="RNA-helicase_DEAD-box_CS"/>
</dbReference>
<dbReference type="SUPFAM" id="SSF52540">
    <property type="entry name" value="P-loop containing nucleoside triphosphate hydrolases"/>
    <property type="match status" value="1"/>
</dbReference>
<dbReference type="Pfam" id="PF00271">
    <property type="entry name" value="Helicase_C"/>
    <property type="match status" value="1"/>
</dbReference>
<dbReference type="Proteomes" id="UP000268192">
    <property type="component" value="Chromosome"/>
</dbReference>
<name>A0A3Q8XRP5_9HYPH</name>
<dbReference type="Pfam" id="PF03880">
    <property type="entry name" value="DbpA"/>
    <property type="match status" value="1"/>
</dbReference>
<keyword evidence="4 6" id="KW-0067">ATP-binding</keyword>
<evidence type="ECO:0000256" key="4">
    <source>
        <dbReference type="ARBA" id="ARBA00022840"/>
    </source>
</evidence>
<keyword evidence="2 6" id="KW-0378">Hydrolase</keyword>
<organism evidence="10 11">
    <name type="scientific">Georhizobium profundi</name>
    <dbReference type="NCBI Taxonomy" id="2341112"/>
    <lineage>
        <taxon>Bacteria</taxon>
        <taxon>Pseudomonadati</taxon>
        <taxon>Pseudomonadota</taxon>
        <taxon>Alphaproteobacteria</taxon>
        <taxon>Hyphomicrobiales</taxon>
        <taxon>Rhizobiaceae</taxon>
        <taxon>Georhizobium</taxon>
    </lineage>
</organism>
<dbReference type="Gene3D" id="3.40.50.300">
    <property type="entry name" value="P-loop containing nucleotide triphosphate hydrolases"/>
    <property type="match status" value="2"/>
</dbReference>
<evidence type="ECO:0000256" key="5">
    <source>
        <dbReference type="ARBA" id="ARBA00038437"/>
    </source>
</evidence>
<dbReference type="Gene3D" id="3.30.70.330">
    <property type="match status" value="1"/>
</dbReference>
<evidence type="ECO:0000259" key="9">
    <source>
        <dbReference type="PROSITE" id="PS51194"/>
    </source>
</evidence>
<dbReference type="CDD" id="cd00268">
    <property type="entry name" value="DEADc"/>
    <property type="match status" value="1"/>
</dbReference>
<keyword evidence="1 6" id="KW-0547">Nucleotide-binding</keyword>
<accession>A0A3Q8XRP5</accession>
<sequence>MTSSIENAPASLPAAIHPALSSALEAHGYAQLTPVQTAMLDDANAGADLLVSAQTGSGKTVAFGLAIASTLLDGAETFGAAGRPLGLVIAPTRELALQVQRELDWLYAVAGVRTATCVGGMDMRNERRSLERGAHLVVGTPGRLRDHINKGALDLADLRAVVLDEADEMLDLGFKDDLEFILAAAPDDRRTLMFSATVSRPIAELAKTYQRDAVRVAVTASTEQHADIDYQLMLVRRDEREHAIINTLLHSDSKSALVFCHTRESVRHLTARLGNRGFAVVALSGELAQSERSSALQAMRDGRAHVCVATDVAARGIDLPNLDLVIHADVPSNPATLLHRSGRTGRAGRKGVCVLIVPEHRRGAAARVLSLAKLNAATVPAPGIAAIEARYREQILEAAVSTPPVEQHEEPFIAELLEKVTPEQLAAAYLRQQLASRPIPEDVAEIPIRPITPRAPKGERGSERDGSAPREPREPRSEMAGGVWFKLSLGRKQRADPKWLLPMICKAGGVTKKDVGSIKIDETETRFEIAGDKADAYVEHLAERGTGEKGVTIVPLDGGSSHRSAPRGKPAGAKPSGPKPAKRAAEKRADWSDRPARADEARKGPKADRPGKPGKPGKFKGAKRRDA</sequence>
<dbReference type="GO" id="GO:0003676">
    <property type="term" value="F:nucleic acid binding"/>
    <property type="evidence" value="ECO:0007669"/>
    <property type="project" value="InterPro"/>
</dbReference>
<dbReference type="PANTHER" id="PTHR47959:SF1">
    <property type="entry name" value="ATP-DEPENDENT RNA HELICASE DBPA"/>
    <property type="match status" value="1"/>
</dbReference>
<dbReference type="GO" id="GO:0005524">
    <property type="term" value="F:ATP binding"/>
    <property type="evidence" value="ECO:0007669"/>
    <property type="project" value="UniProtKB-KW"/>
</dbReference>
<feature type="compositionally biased region" description="Basic and acidic residues" evidence="7">
    <location>
        <begin position="583"/>
        <end position="611"/>
    </location>
</feature>
<dbReference type="InterPro" id="IPR027417">
    <property type="entry name" value="P-loop_NTPase"/>
</dbReference>
<evidence type="ECO:0000313" key="11">
    <source>
        <dbReference type="Proteomes" id="UP000268192"/>
    </source>
</evidence>
<feature type="compositionally biased region" description="Low complexity" evidence="7">
    <location>
        <begin position="567"/>
        <end position="576"/>
    </location>
</feature>
<dbReference type="InterPro" id="IPR012677">
    <property type="entry name" value="Nucleotide-bd_a/b_plait_sf"/>
</dbReference>
<dbReference type="EMBL" id="CP032509">
    <property type="protein sequence ID" value="AZN73635.1"/>
    <property type="molecule type" value="Genomic_DNA"/>
</dbReference>
<reference evidence="10 11" key="1">
    <citation type="submission" date="2018-09" db="EMBL/GenBank/DDBJ databases">
        <title>Marinorhizobium profundi gen. nov., sp. nov., isolated from a deep-sea sediment sample from the New Britain Trench and proposal of Marinorhizobiaceae fam. nov. in the order Rhizobiales of the class Alphaproteobacteria.</title>
        <authorList>
            <person name="Cao J."/>
        </authorList>
    </citation>
    <scope>NUCLEOTIDE SEQUENCE [LARGE SCALE GENOMIC DNA]</scope>
    <source>
        <strain evidence="10 11">WS11</strain>
    </source>
</reference>
<dbReference type="AlphaFoldDB" id="A0A3Q8XRP5"/>
<feature type="region of interest" description="Disordered" evidence="7">
    <location>
        <begin position="548"/>
        <end position="627"/>
    </location>
</feature>
<protein>
    <submittedName>
        <fullName evidence="10">DEAD/DEAH box helicase</fullName>
    </submittedName>
</protein>
<feature type="compositionally biased region" description="Basic and acidic residues" evidence="7">
    <location>
        <begin position="456"/>
        <end position="477"/>
    </location>
</feature>
<feature type="domain" description="Helicase C-terminal" evidence="9">
    <location>
        <begin position="227"/>
        <end position="417"/>
    </location>
</feature>
<dbReference type="SMART" id="SM00490">
    <property type="entry name" value="HELICc"/>
    <property type="match status" value="1"/>
</dbReference>
<keyword evidence="3 6" id="KW-0347">Helicase</keyword>
<evidence type="ECO:0000256" key="6">
    <source>
        <dbReference type="RuleBase" id="RU000492"/>
    </source>
</evidence>
<evidence type="ECO:0000313" key="10">
    <source>
        <dbReference type="EMBL" id="AZN73635.1"/>
    </source>
</evidence>
<dbReference type="CDD" id="cd18787">
    <property type="entry name" value="SF2_C_DEAD"/>
    <property type="match status" value="1"/>
</dbReference>
<dbReference type="GO" id="GO:0003724">
    <property type="term" value="F:RNA helicase activity"/>
    <property type="evidence" value="ECO:0007669"/>
    <property type="project" value="TreeGrafter"/>
</dbReference>
<evidence type="ECO:0000256" key="2">
    <source>
        <dbReference type="ARBA" id="ARBA00022801"/>
    </source>
</evidence>
<dbReference type="PROSITE" id="PS51192">
    <property type="entry name" value="HELICASE_ATP_BIND_1"/>
    <property type="match status" value="1"/>
</dbReference>
<dbReference type="RefSeq" id="WP_126008893.1">
    <property type="nucleotide sequence ID" value="NZ_CP032509.1"/>
</dbReference>
<evidence type="ECO:0000259" key="8">
    <source>
        <dbReference type="PROSITE" id="PS51192"/>
    </source>
</evidence>
<dbReference type="Pfam" id="PF00270">
    <property type="entry name" value="DEAD"/>
    <property type="match status" value="1"/>
</dbReference>
<gene>
    <name evidence="10" type="ORF">D5400_06870</name>
</gene>
<evidence type="ECO:0000256" key="1">
    <source>
        <dbReference type="ARBA" id="ARBA00022741"/>
    </source>
</evidence>
<dbReference type="PROSITE" id="PS51194">
    <property type="entry name" value="HELICASE_CTER"/>
    <property type="match status" value="1"/>
</dbReference>
<evidence type="ECO:0000256" key="7">
    <source>
        <dbReference type="SAM" id="MobiDB-lite"/>
    </source>
</evidence>
<dbReference type="InterPro" id="IPR005580">
    <property type="entry name" value="DbpA/CsdA_RNA-bd_dom"/>
</dbReference>
<dbReference type="InterPro" id="IPR011545">
    <property type="entry name" value="DEAD/DEAH_box_helicase_dom"/>
</dbReference>
<dbReference type="CDD" id="cd12252">
    <property type="entry name" value="RRM_DbpA"/>
    <property type="match status" value="1"/>
</dbReference>
<dbReference type="InterPro" id="IPR044742">
    <property type="entry name" value="DEAD/DEAH_RhlB"/>
</dbReference>